<proteinExistence type="predicted"/>
<evidence type="ECO:0000313" key="4">
    <source>
        <dbReference type="Proteomes" id="UP000183809"/>
    </source>
</evidence>
<organism evidence="3 4">
    <name type="scientific">Diplodia corticola</name>
    <dbReference type="NCBI Taxonomy" id="236234"/>
    <lineage>
        <taxon>Eukaryota</taxon>
        <taxon>Fungi</taxon>
        <taxon>Dikarya</taxon>
        <taxon>Ascomycota</taxon>
        <taxon>Pezizomycotina</taxon>
        <taxon>Dothideomycetes</taxon>
        <taxon>Dothideomycetes incertae sedis</taxon>
        <taxon>Botryosphaeriales</taxon>
        <taxon>Botryosphaeriaceae</taxon>
        <taxon>Diplodia</taxon>
    </lineage>
</organism>
<gene>
    <name evidence="3" type="ORF">BKCO1_35000119</name>
</gene>
<name>A0A1J9RJZ3_9PEZI</name>
<keyword evidence="2" id="KW-1133">Transmembrane helix</keyword>
<dbReference type="Proteomes" id="UP000183809">
    <property type="component" value="Unassembled WGS sequence"/>
</dbReference>
<feature type="region of interest" description="Disordered" evidence="1">
    <location>
        <begin position="1"/>
        <end position="43"/>
    </location>
</feature>
<keyword evidence="4" id="KW-1185">Reference proteome</keyword>
<dbReference type="AlphaFoldDB" id="A0A1J9RJZ3"/>
<evidence type="ECO:0000256" key="2">
    <source>
        <dbReference type="SAM" id="Phobius"/>
    </source>
</evidence>
<dbReference type="EMBL" id="MNUE01000035">
    <property type="protein sequence ID" value="OJD32891.1"/>
    <property type="molecule type" value="Genomic_DNA"/>
</dbReference>
<accession>A0A1J9RJZ3</accession>
<reference evidence="3 4" key="1">
    <citation type="submission" date="2016-10" db="EMBL/GenBank/DDBJ databases">
        <title>Proteomics and genomics reveal pathogen-plant mechanisms compatible with a hemibiotrophic lifestyle of Diplodia corticola.</title>
        <authorList>
            <person name="Fernandes I."/>
            <person name="De Jonge R."/>
            <person name="Van De Peer Y."/>
            <person name="Devreese B."/>
            <person name="Alves A."/>
            <person name="Esteves A.C."/>
        </authorList>
    </citation>
    <scope>NUCLEOTIDE SEQUENCE [LARGE SCALE GENOMIC DNA]</scope>
    <source>
        <strain evidence="3 4">CBS 112549</strain>
    </source>
</reference>
<keyword evidence="2" id="KW-0472">Membrane</keyword>
<keyword evidence="2" id="KW-0812">Transmembrane</keyword>
<dbReference type="OrthoDB" id="10594906at2759"/>
<feature type="transmembrane region" description="Helical" evidence="2">
    <location>
        <begin position="166"/>
        <end position="186"/>
    </location>
</feature>
<feature type="compositionally biased region" description="Acidic residues" evidence="1">
    <location>
        <begin position="14"/>
        <end position="42"/>
    </location>
</feature>
<evidence type="ECO:0000313" key="3">
    <source>
        <dbReference type="EMBL" id="OJD32891.1"/>
    </source>
</evidence>
<protein>
    <submittedName>
        <fullName evidence="3">Uncharacterized protein</fullName>
    </submittedName>
</protein>
<comment type="caution">
    <text evidence="3">The sequence shown here is derived from an EMBL/GenBank/DDBJ whole genome shotgun (WGS) entry which is preliminary data.</text>
</comment>
<dbReference type="RefSeq" id="XP_020129151.1">
    <property type="nucleotide sequence ID" value="XM_020274745.1"/>
</dbReference>
<dbReference type="GeneID" id="31015006"/>
<sequence length="219" mass="24279">MESEIPSSDHGYYGEDEDEDDDNDDDNDEEEEEDEEEDETTDDVLLALFRQRTGWTDWGTLQHEAALGCRVGWREWLVAFSPAWESPFLVFDCGRAEEFVWGLRGVEELWDGVGGRGRGRGRGRGCAAVEEVEEKGGSSESIEAGEDGVFGGLACRGGDGLDSGRGWLSTVLSVFCVLVFLWGLGVNEQARGRDTKEALDYSDYIAQRICVLSQSVTER</sequence>
<evidence type="ECO:0000256" key="1">
    <source>
        <dbReference type="SAM" id="MobiDB-lite"/>
    </source>
</evidence>